<reference evidence="2 3" key="1">
    <citation type="submission" date="2023-03" db="EMBL/GenBank/DDBJ databases">
        <title>High recombination rates correlate with genetic variation in Cardiocondyla obscurior ants.</title>
        <authorList>
            <person name="Errbii M."/>
        </authorList>
    </citation>
    <scope>NUCLEOTIDE SEQUENCE [LARGE SCALE GENOMIC DNA]</scope>
    <source>
        <strain evidence="2">Alpha-2009</strain>
        <tissue evidence="2">Whole body</tissue>
    </source>
</reference>
<feature type="region of interest" description="Disordered" evidence="1">
    <location>
        <begin position="73"/>
        <end position="92"/>
    </location>
</feature>
<proteinExistence type="predicted"/>
<feature type="compositionally biased region" description="Basic and acidic residues" evidence="1">
    <location>
        <begin position="77"/>
        <end position="92"/>
    </location>
</feature>
<keyword evidence="3" id="KW-1185">Reference proteome</keyword>
<dbReference type="AlphaFoldDB" id="A0AAW2ET15"/>
<gene>
    <name evidence="2" type="ORF">PUN28_015413</name>
</gene>
<evidence type="ECO:0000313" key="2">
    <source>
        <dbReference type="EMBL" id="KAL0106866.1"/>
    </source>
</evidence>
<evidence type="ECO:0000256" key="1">
    <source>
        <dbReference type="SAM" id="MobiDB-lite"/>
    </source>
</evidence>
<dbReference type="EMBL" id="JADYXP020000017">
    <property type="protein sequence ID" value="KAL0106866.1"/>
    <property type="molecule type" value="Genomic_DNA"/>
</dbReference>
<evidence type="ECO:0000313" key="3">
    <source>
        <dbReference type="Proteomes" id="UP001430953"/>
    </source>
</evidence>
<accession>A0AAW2ET15</accession>
<name>A0AAW2ET15_9HYME</name>
<comment type="caution">
    <text evidence="2">The sequence shown here is derived from an EMBL/GenBank/DDBJ whole genome shotgun (WGS) entry which is preliminary data.</text>
</comment>
<protein>
    <submittedName>
        <fullName evidence="2">Uncharacterized protein</fullName>
    </submittedName>
</protein>
<organism evidence="2 3">
    <name type="scientific">Cardiocondyla obscurior</name>
    <dbReference type="NCBI Taxonomy" id="286306"/>
    <lineage>
        <taxon>Eukaryota</taxon>
        <taxon>Metazoa</taxon>
        <taxon>Ecdysozoa</taxon>
        <taxon>Arthropoda</taxon>
        <taxon>Hexapoda</taxon>
        <taxon>Insecta</taxon>
        <taxon>Pterygota</taxon>
        <taxon>Neoptera</taxon>
        <taxon>Endopterygota</taxon>
        <taxon>Hymenoptera</taxon>
        <taxon>Apocrita</taxon>
        <taxon>Aculeata</taxon>
        <taxon>Formicoidea</taxon>
        <taxon>Formicidae</taxon>
        <taxon>Myrmicinae</taxon>
        <taxon>Cardiocondyla</taxon>
    </lineage>
</organism>
<dbReference type="Proteomes" id="UP001430953">
    <property type="component" value="Unassembled WGS sequence"/>
</dbReference>
<sequence length="92" mass="10881">MCLIGQILHYITVHMRRHVARCPADIDFSFINKEVQLPYSRRTIKGARFQQETFAWCSPQNAEDKPSIKVKLPDFPMSREKERERGREIGIY</sequence>